<evidence type="ECO:0000313" key="5">
    <source>
        <dbReference type="Proteomes" id="UP001483337"/>
    </source>
</evidence>
<name>A0ABZ2UR55_9CYAN</name>
<dbReference type="Proteomes" id="UP001483337">
    <property type="component" value="Chromosome"/>
</dbReference>
<organism evidence="4 5">
    <name type="scientific">Okeanomitos corallinicola TIOX110</name>
    <dbReference type="NCBI Taxonomy" id="3133117"/>
    <lineage>
        <taxon>Bacteria</taxon>
        <taxon>Bacillati</taxon>
        <taxon>Cyanobacteriota</taxon>
        <taxon>Cyanophyceae</taxon>
        <taxon>Nostocales</taxon>
        <taxon>Aphanizomenonaceae</taxon>
        <taxon>Okeanomitos</taxon>
    </lineage>
</organism>
<evidence type="ECO:0000256" key="2">
    <source>
        <dbReference type="SAM" id="MobiDB-lite"/>
    </source>
</evidence>
<evidence type="ECO:0000259" key="3">
    <source>
        <dbReference type="Pfam" id="PF25023"/>
    </source>
</evidence>
<reference evidence="4 5" key="1">
    <citation type="submission" date="2024-04" db="EMBL/GenBank/DDBJ databases">
        <title>Okeanomitos corallinicola gen. &amp; sp. nov. (Nostocales, Cyanobacteria), a new toxic marine heterocyst-forming cyanobacterium from a coral reef.</title>
        <authorList>
            <person name="Li H."/>
            <person name="Li R."/>
            <person name="Kang J."/>
            <person name="Hii K.S."/>
            <person name="Mohamed H.F."/>
            <person name="Xu X."/>
            <person name="Luo Z."/>
        </authorList>
    </citation>
    <scope>NUCLEOTIDE SEQUENCE [LARGE SCALE GENOMIC DNA]</scope>
    <source>
        <strain evidence="4 5">TIOX110</strain>
    </source>
</reference>
<gene>
    <name evidence="4" type="ORF">WJM97_11485</name>
</gene>
<feature type="region of interest" description="Disordered" evidence="2">
    <location>
        <begin position="94"/>
        <end position="117"/>
    </location>
</feature>
<dbReference type="InterPro" id="IPR056823">
    <property type="entry name" value="TEN-like_YD-shell"/>
</dbReference>
<protein>
    <submittedName>
        <fullName evidence="4">RHS repeat-associated core domain-containing protein</fullName>
    </submittedName>
</protein>
<dbReference type="InterPro" id="IPR050708">
    <property type="entry name" value="T6SS_VgrG/RHS"/>
</dbReference>
<dbReference type="InterPro" id="IPR022385">
    <property type="entry name" value="Rhs_assc_core"/>
</dbReference>
<dbReference type="PANTHER" id="PTHR32305:SF15">
    <property type="entry name" value="PROTEIN RHSA-RELATED"/>
    <property type="match status" value="1"/>
</dbReference>
<dbReference type="NCBIfam" id="TIGR03696">
    <property type="entry name" value="Rhs_assc_core"/>
    <property type="match status" value="1"/>
</dbReference>
<keyword evidence="1" id="KW-0677">Repeat</keyword>
<evidence type="ECO:0000256" key="1">
    <source>
        <dbReference type="ARBA" id="ARBA00022737"/>
    </source>
</evidence>
<dbReference type="Pfam" id="PF25023">
    <property type="entry name" value="TEN_YD-shell"/>
    <property type="match status" value="1"/>
</dbReference>
<evidence type="ECO:0000313" key="4">
    <source>
        <dbReference type="EMBL" id="WZB86035.1"/>
    </source>
</evidence>
<proteinExistence type="predicted"/>
<accession>A0ABZ2UR55</accession>
<dbReference type="RefSeq" id="WP_353928951.1">
    <property type="nucleotide sequence ID" value="NZ_CP150886.1"/>
</dbReference>
<dbReference type="PANTHER" id="PTHR32305">
    <property type="match status" value="1"/>
</dbReference>
<dbReference type="EMBL" id="CP150886">
    <property type="protein sequence ID" value="WZB86035.1"/>
    <property type="molecule type" value="Genomic_DNA"/>
</dbReference>
<dbReference type="Gene3D" id="2.180.10.10">
    <property type="entry name" value="RHS repeat-associated core"/>
    <property type="match status" value="1"/>
</dbReference>
<keyword evidence="5" id="KW-1185">Reference proteome</keyword>
<sequence>MAQESAGNVVWHLTDHLGTVRDLVNNSGAVVNHFVYDSFGQVISESNPAIDTRYLFTGREFDQEIGLYYYRARYYDANTGRFISKDPKGKLFRNPKAPDGGTAFQPTSGKSYFDNLR</sequence>
<feature type="domain" description="Teneurin-like YD-shell" evidence="3">
    <location>
        <begin position="11"/>
        <end position="94"/>
    </location>
</feature>